<dbReference type="Gene3D" id="3.30.1490.40">
    <property type="match status" value="1"/>
</dbReference>
<feature type="domain" description="SPFH" evidence="1">
    <location>
        <begin position="26"/>
        <end position="236"/>
    </location>
</feature>
<dbReference type="SUPFAM" id="SSF117892">
    <property type="entry name" value="Band 7/SPFH domain"/>
    <property type="match status" value="1"/>
</dbReference>
<feature type="domain" description="GYF" evidence="2">
    <location>
        <begin position="303"/>
        <end position="352"/>
    </location>
</feature>
<dbReference type="Pfam" id="PF13421">
    <property type="entry name" value="Band_7_1"/>
    <property type="match status" value="1"/>
</dbReference>
<sequence>MGLWDKLKNELIDIIEWKDDTNNTMVWRFPRYQDEIKNGAQLTVRESQVAVFVNEGQIADVFKPGRYELTTQNMPILTTLRGWKYGFNSPFKVDIFFVNTKNFTDNKWGTKNPIMLRDAEFGPIRLRAFGSFAIKVTDAGKFIKEIAGTQAHFTTDEVTEQLRNLVVTRFSDAIGESKIPVLDLAANYDELSKFISGKINPEFGEYGLEVTKFLVENISLPTEVEQALDKRSSMGILGNLNQYAQFQAANAMEAAAKNPGGDAGAGIGMGMGFAMAQQMGQAFNAQNQQSPQGPPPLPGSVQYFVAVNGQQQGPFNLAALQQMTQQGSLTRETLVWKQGMAGWTKASDAPDLGSLFGAIPPPLPPQ</sequence>
<dbReference type="Pfam" id="PF14237">
    <property type="entry name" value="GYF_2"/>
    <property type="match status" value="1"/>
</dbReference>
<keyword evidence="4" id="KW-1185">Reference proteome</keyword>
<gene>
    <name evidence="3" type="ORF">D4L85_05655</name>
</gene>
<dbReference type="Gene3D" id="3.30.479.30">
    <property type="entry name" value="Band 7 domain"/>
    <property type="match status" value="1"/>
</dbReference>
<evidence type="ECO:0000259" key="1">
    <source>
        <dbReference type="Pfam" id="PF13421"/>
    </source>
</evidence>
<accession>A0A385SGM8</accession>
<dbReference type="KEGG" id="chk:D4L85_05655"/>
<proteinExistence type="predicted"/>
<evidence type="ECO:0000259" key="2">
    <source>
        <dbReference type="Pfam" id="PF14237"/>
    </source>
</evidence>
<organism evidence="3 4">
    <name type="scientific">Chryseolinea soli</name>
    <dbReference type="NCBI Taxonomy" id="2321403"/>
    <lineage>
        <taxon>Bacteria</taxon>
        <taxon>Pseudomonadati</taxon>
        <taxon>Bacteroidota</taxon>
        <taxon>Cytophagia</taxon>
        <taxon>Cytophagales</taxon>
        <taxon>Fulvivirgaceae</taxon>
        <taxon>Chryseolinea</taxon>
    </lineage>
</organism>
<dbReference type="Proteomes" id="UP000266183">
    <property type="component" value="Chromosome"/>
</dbReference>
<reference evidence="4" key="1">
    <citation type="submission" date="2018-09" db="EMBL/GenBank/DDBJ databases">
        <title>Chryseolinea sp. KIS68-18 isolated from soil.</title>
        <authorList>
            <person name="Weon H.-Y."/>
            <person name="Kwon S.-W."/>
            <person name="Lee S.A."/>
        </authorList>
    </citation>
    <scope>NUCLEOTIDE SEQUENCE [LARGE SCALE GENOMIC DNA]</scope>
    <source>
        <strain evidence="4">KIS68-18</strain>
    </source>
</reference>
<dbReference type="RefSeq" id="WP_119753401.1">
    <property type="nucleotide sequence ID" value="NZ_CP032382.1"/>
</dbReference>
<dbReference type="CDD" id="cd03408">
    <property type="entry name" value="SPFH_like_u1"/>
    <property type="match status" value="1"/>
</dbReference>
<dbReference type="InterPro" id="IPR033880">
    <property type="entry name" value="SPFH_YdjI"/>
</dbReference>
<evidence type="ECO:0000313" key="4">
    <source>
        <dbReference type="Proteomes" id="UP000266183"/>
    </source>
</evidence>
<protein>
    <submittedName>
        <fullName evidence="3">SPFH domain-containing protein</fullName>
    </submittedName>
</protein>
<dbReference type="InterPro" id="IPR035445">
    <property type="entry name" value="GYF-like_dom_sf"/>
</dbReference>
<name>A0A385SGM8_9BACT</name>
<dbReference type="PANTHER" id="PTHR37826">
    <property type="entry name" value="FLOTILLIN BAND_7_5 DOMAIN PROTEIN"/>
    <property type="match status" value="1"/>
</dbReference>
<dbReference type="AlphaFoldDB" id="A0A385SGM8"/>
<dbReference type="OrthoDB" id="9764015at2"/>
<dbReference type="PANTHER" id="PTHR37826:SF2">
    <property type="entry name" value="ZINC-RIBBON DOMAIN-CONTAINING PROTEIN"/>
    <property type="match status" value="1"/>
</dbReference>
<dbReference type="InterPro" id="IPR036013">
    <property type="entry name" value="Band_7/SPFH_dom_sf"/>
</dbReference>
<dbReference type="EMBL" id="CP032382">
    <property type="protein sequence ID" value="AYB30094.1"/>
    <property type="molecule type" value="Genomic_DNA"/>
</dbReference>
<dbReference type="InterPro" id="IPR025640">
    <property type="entry name" value="GYF_2"/>
</dbReference>
<evidence type="ECO:0000313" key="3">
    <source>
        <dbReference type="EMBL" id="AYB30094.1"/>
    </source>
</evidence>